<evidence type="ECO:0000256" key="1">
    <source>
        <dbReference type="SAM" id="Phobius"/>
    </source>
</evidence>
<evidence type="ECO:0000313" key="4">
    <source>
        <dbReference type="Proteomes" id="UP000191039"/>
    </source>
</evidence>
<feature type="transmembrane region" description="Helical" evidence="1">
    <location>
        <begin position="259"/>
        <end position="284"/>
    </location>
</feature>
<evidence type="ECO:0000313" key="2">
    <source>
        <dbReference type="EMBL" id="OPE47194.1"/>
    </source>
</evidence>
<feature type="transmembrane region" description="Helical" evidence="1">
    <location>
        <begin position="20"/>
        <end position="39"/>
    </location>
</feature>
<gene>
    <name evidence="2" type="ORF">BV510_25360</name>
    <name evidence="3" type="ORF">CRI78_01770</name>
</gene>
<dbReference type="Proteomes" id="UP000220340">
    <property type="component" value="Unassembled WGS sequence"/>
</dbReference>
<feature type="transmembrane region" description="Helical" evidence="1">
    <location>
        <begin position="120"/>
        <end position="142"/>
    </location>
</feature>
<feature type="transmembrane region" description="Helical" evidence="1">
    <location>
        <begin position="421"/>
        <end position="443"/>
    </location>
</feature>
<comment type="caution">
    <text evidence="2">The sequence shown here is derived from an EMBL/GenBank/DDBJ whole genome shotgun (WGS) entry which is preliminary data.</text>
</comment>
<keyword evidence="1" id="KW-0812">Transmembrane</keyword>
<protein>
    <recommendedName>
        <fullName evidence="6">Glycosyltransferase RgtA/B/C/D-like domain-containing protein</fullName>
    </recommendedName>
</protein>
<reference evidence="2 4" key="1">
    <citation type="submission" date="2016-09" db="EMBL/GenBank/DDBJ databases">
        <title>genome sequences of unsequenced Mycobacteria.</title>
        <authorList>
            <person name="Greninger A.L."/>
            <person name="Jerome K.R."/>
            <person name="Mcnair B."/>
            <person name="Wallis C."/>
            <person name="Fang F."/>
        </authorList>
    </citation>
    <scope>NUCLEOTIDE SEQUENCE [LARGE SCALE GENOMIC DNA]</scope>
    <source>
        <strain evidence="2 4">BM1</strain>
    </source>
</reference>
<feature type="transmembrane region" description="Helical" evidence="1">
    <location>
        <begin position="390"/>
        <end position="409"/>
    </location>
</feature>
<keyword evidence="1" id="KW-0472">Membrane</keyword>
<feature type="transmembrane region" description="Helical" evidence="1">
    <location>
        <begin position="227"/>
        <end position="247"/>
    </location>
</feature>
<accession>A0A1Q4HLB2</accession>
<dbReference type="STRING" id="1801.BRW64_01615"/>
<feature type="transmembrane region" description="Helical" evidence="1">
    <location>
        <begin position="205"/>
        <end position="221"/>
    </location>
</feature>
<keyword evidence="1" id="KW-1133">Transmembrane helix</keyword>
<proteinExistence type="predicted"/>
<evidence type="ECO:0000313" key="3">
    <source>
        <dbReference type="EMBL" id="PEG56135.1"/>
    </source>
</evidence>
<feature type="transmembrane region" description="Helical" evidence="1">
    <location>
        <begin position="328"/>
        <end position="348"/>
    </location>
</feature>
<organism evidence="2 4">
    <name type="scientific">Mycolicibacterium diernhoferi</name>
    <dbReference type="NCBI Taxonomy" id="1801"/>
    <lineage>
        <taxon>Bacteria</taxon>
        <taxon>Bacillati</taxon>
        <taxon>Actinomycetota</taxon>
        <taxon>Actinomycetes</taxon>
        <taxon>Mycobacteriales</taxon>
        <taxon>Mycobacteriaceae</taxon>
        <taxon>Mycolicibacterium</taxon>
    </lineage>
</organism>
<evidence type="ECO:0000313" key="5">
    <source>
        <dbReference type="Proteomes" id="UP000220340"/>
    </source>
</evidence>
<dbReference type="AlphaFoldDB" id="A0A1Q4HLB2"/>
<dbReference type="EMBL" id="MIJD01000381">
    <property type="protein sequence ID" value="OPE47194.1"/>
    <property type="molecule type" value="Genomic_DNA"/>
</dbReference>
<name>A0A1Q4HLB2_9MYCO</name>
<sequence>MIGYSYRLSGLGAAASTYYAVFWLGMFAGALPVAAKLFMHNTSRADRGWSILMLGAVTMVPKLLRNPDGPRYHDEYAHWREALDVAATGQLFQPNTLIPIVEFFPGTSGLTVAVQSVSGLSLWTAGLAAVATLHICGLFAVFVLGDRLLGSPRAGAIAACVYGLNPSAVYFDTQYAYESLAVNLFLWVLALGSIAATTPYRGRRLRTVAAVALLTAAIVVTHHLTTVFLIVALATVAGAVTAGTALLRRRGVGIGRQSLRVATTWWVILGVVLSIAAVWIWFFARPTLDYLSPYFGNSVDQLQSMAQKSGSGGRKLLSASVQPLWERVFTAGAPAALLGTTILAALLVRRRVVRPNLTTFGFALFGLLYFVSLPFILAPSGAEGARRSWGFVYVGIAIVAAMVVTRWPAEGLHFFVLIRQRAMAVWSAVLIVVLLVGNVAGGLNDPYRFPGPFRWGTDTNSATRENRVLAEQMHAQFGRVKVVSDRYTALQLAANGGMIMAAPSPGFPAWELTQTDADPSSELAEMLWTSDYRYLVVNVHMGEQIPFNGHNFGEHDPLLGDKTPMPNLDRLDAAPWATRVLSTESIRVYRLHLERDSEAR</sequence>
<keyword evidence="5" id="KW-1185">Reference proteome</keyword>
<dbReference type="Proteomes" id="UP000191039">
    <property type="component" value="Unassembled WGS sequence"/>
</dbReference>
<reference evidence="3 5" key="2">
    <citation type="submission" date="2017-10" db="EMBL/GenBank/DDBJ databases">
        <title>The new phylogeny of genus Mycobacterium.</title>
        <authorList>
            <person name="Tortoli E."/>
            <person name="Trovato A."/>
            <person name="Cirillo D.M."/>
        </authorList>
    </citation>
    <scope>NUCLEOTIDE SEQUENCE [LARGE SCALE GENOMIC DNA]</scope>
    <source>
        <strain evidence="3 5">IP141170001</strain>
    </source>
</reference>
<dbReference type="EMBL" id="PDCR01000002">
    <property type="protein sequence ID" value="PEG56135.1"/>
    <property type="molecule type" value="Genomic_DNA"/>
</dbReference>
<evidence type="ECO:0008006" key="6">
    <source>
        <dbReference type="Google" id="ProtNLM"/>
    </source>
</evidence>
<feature type="transmembrane region" description="Helical" evidence="1">
    <location>
        <begin position="177"/>
        <end position="198"/>
    </location>
</feature>
<feature type="transmembrane region" description="Helical" evidence="1">
    <location>
        <begin position="360"/>
        <end position="378"/>
    </location>
</feature>